<dbReference type="AlphaFoldDB" id="A0AA38ZMG3"/>
<dbReference type="PANTHER" id="PTHR42908">
    <property type="entry name" value="TRANSLATION ELONGATION FACTOR-RELATED"/>
    <property type="match status" value="1"/>
</dbReference>
<dbReference type="Gene3D" id="2.40.30.10">
    <property type="entry name" value="Translation factors"/>
    <property type="match status" value="1"/>
</dbReference>
<keyword evidence="1" id="KW-0812">Transmembrane</keyword>
<keyword evidence="1" id="KW-1133">Transmembrane helix</keyword>
<dbReference type="Proteomes" id="UP001168098">
    <property type="component" value="Unassembled WGS sequence"/>
</dbReference>
<sequence>MFGESYFSIFIFILALSIVPSPWTNNEIWPFWLPTPCLPLLCFFWVSFQYFCISFLYLLHCHSLLPHHLNPCQCRQKLAVSLTLGHVFSDLRIIGPNYVTGEKNDQYVKSVQRTVIWMGKKQEIVEDVPYGNTVAMVDSDQFITKDATLIN</sequence>
<dbReference type="GO" id="GO:0003746">
    <property type="term" value="F:translation elongation factor activity"/>
    <property type="evidence" value="ECO:0007669"/>
    <property type="project" value="TreeGrafter"/>
</dbReference>
<reference evidence="2 3" key="1">
    <citation type="journal article" date="2023" name="BMC Biotechnol.">
        <title>Vitis rotundifolia cv Carlos genome sequencing.</title>
        <authorList>
            <person name="Huff M."/>
            <person name="Hulse-Kemp A."/>
            <person name="Scheffler B."/>
            <person name="Youngblood R."/>
            <person name="Simpson S."/>
            <person name="Babiker E."/>
            <person name="Staton M."/>
        </authorList>
    </citation>
    <scope>NUCLEOTIDE SEQUENCE [LARGE SCALE GENOMIC DNA]</scope>
    <source>
        <tissue evidence="2">Leaf</tissue>
    </source>
</reference>
<comment type="caution">
    <text evidence="2">The sequence shown here is derived from an EMBL/GenBank/DDBJ whole genome shotgun (WGS) entry which is preliminary data.</text>
</comment>
<feature type="transmembrane region" description="Helical" evidence="1">
    <location>
        <begin position="37"/>
        <end position="59"/>
    </location>
</feature>
<protein>
    <submittedName>
        <fullName evidence="2">Uncharacterized protein</fullName>
    </submittedName>
</protein>
<evidence type="ECO:0000256" key="1">
    <source>
        <dbReference type="SAM" id="Phobius"/>
    </source>
</evidence>
<name>A0AA38ZMG3_VITRO</name>
<accession>A0AA38ZMG3</accession>
<dbReference type="GO" id="GO:0043022">
    <property type="term" value="F:ribosome binding"/>
    <property type="evidence" value="ECO:0007669"/>
    <property type="project" value="TreeGrafter"/>
</dbReference>
<feature type="transmembrane region" description="Helical" evidence="1">
    <location>
        <begin position="6"/>
        <end position="25"/>
    </location>
</feature>
<dbReference type="InterPro" id="IPR009000">
    <property type="entry name" value="Transl_B-barrel_sf"/>
</dbReference>
<gene>
    <name evidence="2" type="ORF">PVL29_013637</name>
</gene>
<proteinExistence type="predicted"/>
<dbReference type="GO" id="GO:0005829">
    <property type="term" value="C:cytosol"/>
    <property type="evidence" value="ECO:0007669"/>
    <property type="project" value="TreeGrafter"/>
</dbReference>
<keyword evidence="1" id="KW-0472">Membrane</keyword>
<dbReference type="GO" id="GO:1990904">
    <property type="term" value="C:ribonucleoprotein complex"/>
    <property type="evidence" value="ECO:0007669"/>
    <property type="project" value="TreeGrafter"/>
</dbReference>
<dbReference type="SUPFAM" id="SSF50447">
    <property type="entry name" value="Translation proteins"/>
    <property type="match status" value="1"/>
</dbReference>
<dbReference type="GO" id="GO:0003924">
    <property type="term" value="F:GTPase activity"/>
    <property type="evidence" value="ECO:0007669"/>
    <property type="project" value="TreeGrafter"/>
</dbReference>
<organism evidence="2 3">
    <name type="scientific">Vitis rotundifolia</name>
    <name type="common">Muscadine grape</name>
    <dbReference type="NCBI Taxonomy" id="103349"/>
    <lineage>
        <taxon>Eukaryota</taxon>
        <taxon>Viridiplantae</taxon>
        <taxon>Streptophyta</taxon>
        <taxon>Embryophyta</taxon>
        <taxon>Tracheophyta</taxon>
        <taxon>Spermatophyta</taxon>
        <taxon>Magnoliopsida</taxon>
        <taxon>eudicotyledons</taxon>
        <taxon>Gunneridae</taxon>
        <taxon>Pentapetalae</taxon>
        <taxon>rosids</taxon>
        <taxon>Vitales</taxon>
        <taxon>Vitaceae</taxon>
        <taxon>Viteae</taxon>
        <taxon>Vitis</taxon>
    </lineage>
</organism>
<evidence type="ECO:0000313" key="3">
    <source>
        <dbReference type="Proteomes" id="UP001168098"/>
    </source>
</evidence>
<dbReference type="CDD" id="cd16268">
    <property type="entry name" value="EF2_II"/>
    <property type="match status" value="1"/>
</dbReference>
<evidence type="ECO:0000313" key="2">
    <source>
        <dbReference type="EMBL" id="KAJ9691520.1"/>
    </source>
</evidence>
<dbReference type="EMBL" id="JARBHA010000010">
    <property type="protein sequence ID" value="KAJ9691520.1"/>
    <property type="molecule type" value="Genomic_DNA"/>
</dbReference>
<dbReference type="PANTHER" id="PTHR42908:SF42">
    <property type="entry name" value="ELONGATION FACTOR 2-RELATED"/>
    <property type="match status" value="1"/>
</dbReference>
<keyword evidence="3" id="KW-1185">Reference proteome</keyword>